<name>A0A381V600_9ZZZZ</name>
<feature type="transmembrane region" description="Helical" evidence="1">
    <location>
        <begin position="69"/>
        <end position="87"/>
    </location>
</feature>
<gene>
    <name evidence="2" type="ORF">METZ01_LOCUS88656</name>
</gene>
<feature type="transmembrane region" description="Helical" evidence="1">
    <location>
        <begin position="31"/>
        <end position="49"/>
    </location>
</feature>
<reference evidence="2" key="1">
    <citation type="submission" date="2018-05" db="EMBL/GenBank/DDBJ databases">
        <authorList>
            <person name="Lanie J.A."/>
            <person name="Ng W.-L."/>
            <person name="Kazmierczak K.M."/>
            <person name="Andrzejewski T.M."/>
            <person name="Davidsen T.M."/>
            <person name="Wayne K.J."/>
            <person name="Tettelin H."/>
            <person name="Glass J.I."/>
            <person name="Rusch D."/>
            <person name="Podicherti R."/>
            <person name="Tsui H.-C.T."/>
            <person name="Winkler M.E."/>
        </authorList>
    </citation>
    <scope>NUCLEOTIDE SEQUENCE</scope>
</reference>
<protein>
    <submittedName>
        <fullName evidence="2">Uncharacterized protein</fullName>
    </submittedName>
</protein>
<proteinExistence type="predicted"/>
<dbReference type="EMBL" id="UINC01007949">
    <property type="protein sequence ID" value="SVA35802.1"/>
    <property type="molecule type" value="Genomic_DNA"/>
</dbReference>
<organism evidence="2">
    <name type="scientific">marine metagenome</name>
    <dbReference type="NCBI Taxonomy" id="408172"/>
    <lineage>
        <taxon>unclassified sequences</taxon>
        <taxon>metagenomes</taxon>
        <taxon>ecological metagenomes</taxon>
    </lineage>
</organism>
<keyword evidence="1" id="KW-1133">Transmembrane helix</keyword>
<sequence length="134" mass="14455">MQHKNSGKEENSRNFLSAIHLLKPGIRIKRWVILWILGISLFSAGIGYFTNKIDIASSFNFLPWHTEGVILLFLGCAVIGASLLGLYKTISQLIVGNPTLGDIGDTLYTNLSREKGPALVVIGGGTGMSVLLKG</sequence>
<evidence type="ECO:0000256" key="1">
    <source>
        <dbReference type="SAM" id="Phobius"/>
    </source>
</evidence>
<accession>A0A381V600</accession>
<keyword evidence="1" id="KW-0812">Transmembrane</keyword>
<feature type="non-terminal residue" evidence="2">
    <location>
        <position position="134"/>
    </location>
</feature>
<evidence type="ECO:0000313" key="2">
    <source>
        <dbReference type="EMBL" id="SVA35802.1"/>
    </source>
</evidence>
<dbReference type="AlphaFoldDB" id="A0A381V600"/>
<keyword evidence="1" id="KW-0472">Membrane</keyword>